<feature type="binding site" evidence="8">
    <location>
        <position position="41"/>
    </location>
    <ligand>
        <name>[4Fe-4S] cluster</name>
        <dbReference type="ChEBI" id="CHEBI:49883"/>
        <note>4Fe-4S-S-AdoMet</note>
    </ligand>
</feature>
<dbReference type="InterPro" id="IPR058240">
    <property type="entry name" value="rSAM_sf"/>
</dbReference>
<comment type="cofactor">
    <cofactor evidence="8">
        <name>Mg(2+)</name>
        <dbReference type="ChEBI" id="CHEBI:18420"/>
    </cofactor>
</comment>
<protein>
    <recommendedName>
        <fullName evidence="8">7-carboxy-7-deazaguanine synthase</fullName>
        <shortName evidence="8">CDG synthase</shortName>
        <ecNumber evidence="8">4.3.99.3</ecNumber>
    </recommendedName>
    <alternativeName>
        <fullName evidence="8">Queuosine biosynthesis protein QueE</fullName>
    </alternativeName>
</protein>
<feature type="binding site" evidence="8">
    <location>
        <position position="45"/>
    </location>
    <ligand>
        <name>[4Fe-4S] cluster</name>
        <dbReference type="ChEBI" id="CHEBI:49883"/>
        <note>4Fe-4S-S-AdoMet</note>
    </ligand>
</feature>
<evidence type="ECO:0000256" key="1">
    <source>
        <dbReference type="ARBA" id="ARBA00022485"/>
    </source>
</evidence>
<feature type="binding site" evidence="8">
    <location>
        <position position="82"/>
    </location>
    <ligand>
        <name>S-adenosyl-L-methionine</name>
        <dbReference type="ChEBI" id="CHEBI:59789"/>
    </ligand>
</feature>
<dbReference type="CDD" id="cd01335">
    <property type="entry name" value="Radical_SAM"/>
    <property type="match status" value="1"/>
</dbReference>
<feature type="binding site" evidence="8">
    <location>
        <begin position="47"/>
        <end position="49"/>
    </location>
    <ligand>
        <name>S-adenosyl-L-methionine</name>
        <dbReference type="ChEBI" id="CHEBI:59789"/>
    </ligand>
</feature>
<evidence type="ECO:0000256" key="3">
    <source>
        <dbReference type="ARBA" id="ARBA00022723"/>
    </source>
</evidence>
<accession>A0A0C1END6</accession>
<organism evidence="10 11">
    <name type="scientific">Parachlamydia acanthamoebae</name>
    <dbReference type="NCBI Taxonomy" id="83552"/>
    <lineage>
        <taxon>Bacteria</taxon>
        <taxon>Pseudomonadati</taxon>
        <taxon>Chlamydiota</taxon>
        <taxon>Chlamydiia</taxon>
        <taxon>Parachlamydiales</taxon>
        <taxon>Parachlamydiaceae</taxon>
        <taxon>Parachlamydia</taxon>
    </lineage>
</organism>
<name>A0A0C1END6_9BACT</name>
<dbReference type="EMBL" id="JSAM01000057">
    <property type="protein sequence ID" value="KIA77849.1"/>
    <property type="molecule type" value="Genomic_DNA"/>
</dbReference>
<evidence type="ECO:0000256" key="6">
    <source>
        <dbReference type="ARBA" id="ARBA00023014"/>
    </source>
</evidence>
<evidence type="ECO:0000259" key="9">
    <source>
        <dbReference type="PROSITE" id="PS51918"/>
    </source>
</evidence>
<dbReference type="InterPro" id="IPR024924">
    <property type="entry name" value="7-CO-7-deazaguanine_synth-like"/>
</dbReference>
<keyword evidence="1 8" id="KW-0004">4Fe-4S</keyword>
<evidence type="ECO:0000313" key="10">
    <source>
        <dbReference type="EMBL" id="KIA77849.1"/>
    </source>
</evidence>
<dbReference type="RefSeq" id="WP_006340263.1">
    <property type="nucleotide sequence ID" value="NZ_BAWW01000002.1"/>
</dbReference>
<dbReference type="PANTHER" id="PTHR42836:SF1">
    <property type="entry name" value="7-CARBOXY-7-DEAZAGUANINE SYNTHASE"/>
    <property type="match status" value="1"/>
</dbReference>
<evidence type="ECO:0000256" key="8">
    <source>
        <dbReference type="HAMAP-Rule" id="MF_00917"/>
    </source>
</evidence>
<dbReference type="GO" id="GO:1904047">
    <property type="term" value="F:S-adenosyl-L-methionine binding"/>
    <property type="evidence" value="ECO:0007669"/>
    <property type="project" value="UniProtKB-UniRule"/>
</dbReference>
<evidence type="ECO:0000256" key="5">
    <source>
        <dbReference type="ARBA" id="ARBA00023004"/>
    </source>
</evidence>
<dbReference type="AlphaFoldDB" id="A0A0C1END6"/>
<feature type="binding site" evidence="8">
    <location>
        <position position="50"/>
    </location>
    <ligand>
        <name>Mg(2+)</name>
        <dbReference type="ChEBI" id="CHEBI:18420"/>
    </ligand>
</feature>
<dbReference type="GO" id="GO:0016840">
    <property type="term" value="F:carbon-nitrogen lyase activity"/>
    <property type="evidence" value="ECO:0007669"/>
    <property type="project" value="UniProtKB-UniRule"/>
</dbReference>
<feature type="binding site" evidence="8">
    <location>
        <begin position="22"/>
        <end position="24"/>
    </location>
    <ligand>
        <name>substrate</name>
    </ligand>
</feature>
<feature type="binding site" evidence="8">
    <location>
        <position position="48"/>
    </location>
    <ligand>
        <name>[4Fe-4S] cluster</name>
        <dbReference type="ChEBI" id="CHEBI:49883"/>
        <note>4Fe-4S-S-AdoMet</note>
    </ligand>
</feature>
<dbReference type="SFLD" id="SFLDS00029">
    <property type="entry name" value="Radical_SAM"/>
    <property type="match status" value="1"/>
</dbReference>
<comment type="catalytic activity">
    <reaction evidence="8">
        <text>6-carboxy-5,6,7,8-tetrahydropterin + H(+) = 7-carboxy-7-carbaguanine + NH4(+)</text>
        <dbReference type="Rhea" id="RHEA:27974"/>
        <dbReference type="ChEBI" id="CHEBI:15378"/>
        <dbReference type="ChEBI" id="CHEBI:28938"/>
        <dbReference type="ChEBI" id="CHEBI:61032"/>
        <dbReference type="ChEBI" id="CHEBI:61036"/>
        <dbReference type="EC" id="4.3.99.3"/>
    </reaction>
</comment>
<gene>
    <name evidence="8 10" type="primary">queE</name>
    <name evidence="10" type="ORF">DB43_FM00010</name>
</gene>
<evidence type="ECO:0000256" key="2">
    <source>
        <dbReference type="ARBA" id="ARBA00022691"/>
    </source>
</evidence>
<comment type="caution">
    <text evidence="8">Lacks conserved residue(s) required for the propagation of feature annotation.</text>
</comment>
<comment type="cofactor">
    <cofactor evidence="8">
        <name>[4Fe-4S] cluster</name>
        <dbReference type="ChEBI" id="CHEBI:49883"/>
    </cofactor>
    <text evidence="8">Binds 1 [4Fe-4S] cluster. The cluster is coordinated with 3 cysteines and an exchangeable S-adenosyl-L-methionine.</text>
</comment>
<sequence length="224" mass="25426">MTQPLTFASKEQLNIIEIFSSVQGETSFAGLPTAFIRLAACNLRCSWCDTSYSFGRGDVFGLPQILEKVDEFGCRNVCVTGGEPLLQKNVYPLMTQLCDKNYIVSVETGGSLSIEEIDPRVHIILDIKCPDSNMSDRNFWPNLSAIRPEDEVKFVINGYQDYLYAKEVCEKFQLFSRKIPVLLSPVFDVLDSKELVNWVLQDKLPVRLNMQLHKFIWSATTRGV</sequence>
<dbReference type="EC" id="4.3.99.3" evidence="8"/>
<keyword evidence="7 8" id="KW-0456">Lyase</keyword>
<proteinExistence type="inferred from homology"/>
<keyword evidence="3 8" id="KW-0479">Metal-binding</keyword>
<comment type="function">
    <text evidence="8">Catalyzes the complex heterocyclic radical-mediated conversion of 6-carboxy-5,6,7,8-tetrahydropterin (CPH4) to 7-carboxy-7-deazaguanine (CDG), a step common to the biosynthetic pathways of all 7-deazapurine-containing compounds.</text>
</comment>
<keyword evidence="2 8" id="KW-0949">S-adenosyl-L-methionine</keyword>
<dbReference type="PROSITE" id="PS51918">
    <property type="entry name" value="RADICAL_SAM"/>
    <property type="match status" value="1"/>
</dbReference>
<dbReference type="HAMAP" id="MF_00917">
    <property type="entry name" value="QueE"/>
    <property type="match status" value="1"/>
</dbReference>
<evidence type="ECO:0000256" key="7">
    <source>
        <dbReference type="ARBA" id="ARBA00023239"/>
    </source>
</evidence>
<dbReference type="InterPro" id="IPR007197">
    <property type="entry name" value="rSAM"/>
</dbReference>
<dbReference type="Pfam" id="PF04055">
    <property type="entry name" value="Radical_SAM"/>
    <property type="match status" value="1"/>
</dbReference>
<evidence type="ECO:0000313" key="11">
    <source>
        <dbReference type="Proteomes" id="UP000031307"/>
    </source>
</evidence>
<dbReference type="Proteomes" id="UP000031307">
    <property type="component" value="Unassembled WGS sequence"/>
</dbReference>
<evidence type="ECO:0000256" key="4">
    <source>
        <dbReference type="ARBA" id="ARBA00022842"/>
    </source>
</evidence>
<dbReference type="PATRIC" id="fig|83552.4.peg.938"/>
<dbReference type="OMA" id="CDTEYAF"/>
<dbReference type="GO" id="GO:0000287">
    <property type="term" value="F:magnesium ion binding"/>
    <property type="evidence" value="ECO:0007669"/>
    <property type="project" value="UniProtKB-UniRule"/>
</dbReference>
<dbReference type="SUPFAM" id="SSF102114">
    <property type="entry name" value="Radical SAM enzymes"/>
    <property type="match status" value="1"/>
</dbReference>
<dbReference type="GO" id="GO:0008616">
    <property type="term" value="P:tRNA queuosine(34) biosynthetic process"/>
    <property type="evidence" value="ECO:0007669"/>
    <property type="project" value="UniProtKB-UniRule"/>
</dbReference>
<dbReference type="PIRSF" id="PIRSF000370">
    <property type="entry name" value="QueE"/>
    <property type="match status" value="1"/>
</dbReference>
<comment type="caution">
    <text evidence="10">The sequence shown here is derived from an EMBL/GenBank/DDBJ whole genome shotgun (WGS) entry which is preliminary data.</text>
</comment>
<keyword evidence="8" id="KW-0671">Queuosine biosynthesis</keyword>
<dbReference type="GO" id="GO:0051539">
    <property type="term" value="F:4 iron, 4 sulfur cluster binding"/>
    <property type="evidence" value="ECO:0007669"/>
    <property type="project" value="UniProtKB-UniRule"/>
</dbReference>
<keyword evidence="4 8" id="KW-0460">Magnesium</keyword>
<keyword evidence="5 8" id="KW-0408">Iron</keyword>
<comment type="subunit">
    <text evidence="8">Homodimer.</text>
</comment>
<reference evidence="10 11" key="1">
    <citation type="journal article" date="2014" name="Mol. Biol. Evol.">
        <title>Massive expansion of Ubiquitination-related gene families within the Chlamydiae.</title>
        <authorList>
            <person name="Domman D."/>
            <person name="Collingro A."/>
            <person name="Lagkouvardos I."/>
            <person name="Gehre L."/>
            <person name="Weinmaier T."/>
            <person name="Rattei T."/>
            <person name="Subtil A."/>
            <person name="Horn M."/>
        </authorList>
    </citation>
    <scope>NUCLEOTIDE SEQUENCE [LARGE SCALE GENOMIC DNA]</scope>
    <source>
        <strain evidence="10 11">OEW1</strain>
    </source>
</reference>
<keyword evidence="6 8" id="KW-0411">Iron-sulfur</keyword>
<dbReference type="UniPathway" id="UPA00391"/>
<feature type="binding site" evidence="8">
    <location>
        <position position="80"/>
    </location>
    <ligand>
        <name>substrate</name>
    </ligand>
</feature>
<feature type="binding site" evidence="8">
    <location>
        <position position="37"/>
    </location>
    <ligand>
        <name>substrate</name>
    </ligand>
</feature>
<feature type="domain" description="Radical SAM core" evidence="9">
    <location>
        <begin position="28"/>
        <end position="224"/>
    </location>
</feature>
<comment type="cofactor">
    <cofactor evidence="8">
        <name>S-adenosyl-L-methionine</name>
        <dbReference type="ChEBI" id="CHEBI:59789"/>
    </cofactor>
    <text evidence="8">Binds 1 S-adenosyl-L-methionine per subunit.</text>
</comment>
<comment type="similarity">
    <text evidence="8">Belongs to the radical SAM superfamily. 7-carboxy-7-deazaguanine synthase family.</text>
</comment>
<comment type="pathway">
    <text evidence="8">Purine metabolism; 7-cyano-7-deazaguanine biosynthesis.</text>
</comment>
<dbReference type="Gene3D" id="3.20.20.70">
    <property type="entry name" value="Aldolase class I"/>
    <property type="match status" value="1"/>
</dbReference>
<dbReference type="PANTHER" id="PTHR42836">
    <property type="entry name" value="7-CARBOXY-7-DEAZAGUANINE SYNTHASE"/>
    <property type="match status" value="1"/>
</dbReference>
<dbReference type="InterPro" id="IPR013785">
    <property type="entry name" value="Aldolase_TIM"/>
</dbReference>